<feature type="region of interest" description="Disordered" evidence="1">
    <location>
        <begin position="49"/>
        <end position="70"/>
    </location>
</feature>
<dbReference type="Proteomes" id="UP001194468">
    <property type="component" value="Unassembled WGS sequence"/>
</dbReference>
<reference evidence="2" key="2">
    <citation type="journal article" date="2020" name="Nat. Commun.">
        <title>Large-scale genome sequencing of mycorrhizal fungi provides insights into the early evolution of symbiotic traits.</title>
        <authorList>
            <person name="Miyauchi S."/>
            <person name="Kiss E."/>
            <person name="Kuo A."/>
            <person name="Drula E."/>
            <person name="Kohler A."/>
            <person name="Sanchez-Garcia M."/>
            <person name="Morin E."/>
            <person name="Andreopoulos B."/>
            <person name="Barry K.W."/>
            <person name="Bonito G."/>
            <person name="Buee M."/>
            <person name="Carver A."/>
            <person name="Chen C."/>
            <person name="Cichocki N."/>
            <person name="Clum A."/>
            <person name="Culley D."/>
            <person name="Crous P.W."/>
            <person name="Fauchery L."/>
            <person name="Girlanda M."/>
            <person name="Hayes R.D."/>
            <person name="Keri Z."/>
            <person name="LaButti K."/>
            <person name="Lipzen A."/>
            <person name="Lombard V."/>
            <person name="Magnuson J."/>
            <person name="Maillard F."/>
            <person name="Murat C."/>
            <person name="Nolan M."/>
            <person name="Ohm R.A."/>
            <person name="Pangilinan J."/>
            <person name="Pereira M.F."/>
            <person name="Perotto S."/>
            <person name="Peter M."/>
            <person name="Pfister S."/>
            <person name="Riley R."/>
            <person name="Sitrit Y."/>
            <person name="Stielow J.B."/>
            <person name="Szollosi G."/>
            <person name="Zifcakova L."/>
            <person name="Stursova M."/>
            <person name="Spatafora J.W."/>
            <person name="Tedersoo L."/>
            <person name="Vaario L.M."/>
            <person name="Yamada A."/>
            <person name="Yan M."/>
            <person name="Wang P."/>
            <person name="Xu J."/>
            <person name="Bruns T."/>
            <person name="Baldrian P."/>
            <person name="Vilgalys R."/>
            <person name="Dunand C."/>
            <person name="Henrissat B."/>
            <person name="Grigoriev I.V."/>
            <person name="Hibbett D."/>
            <person name="Nagy L.G."/>
            <person name="Martin F.M."/>
        </authorList>
    </citation>
    <scope>NUCLEOTIDE SEQUENCE</scope>
    <source>
        <strain evidence="2">BED1</strain>
    </source>
</reference>
<dbReference type="AlphaFoldDB" id="A0AAD4BS21"/>
<proteinExistence type="predicted"/>
<keyword evidence="3" id="KW-1185">Reference proteome</keyword>
<dbReference type="EMBL" id="WHUW01000017">
    <property type="protein sequence ID" value="KAF8437945.1"/>
    <property type="molecule type" value="Genomic_DNA"/>
</dbReference>
<reference evidence="2" key="1">
    <citation type="submission" date="2019-10" db="EMBL/GenBank/DDBJ databases">
        <authorList>
            <consortium name="DOE Joint Genome Institute"/>
            <person name="Kuo A."/>
            <person name="Miyauchi S."/>
            <person name="Kiss E."/>
            <person name="Drula E."/>
            <person name="Kohler A."/>
            <person name="Sanchez-Garcia M."/>
            <person name="Andreopoulos B."/>
            <person name="Barry K.W."/>
            <person name="Bonito G."/>
            <person name="Buee M."/>
            <person name="Carver A."/>
            <person name="Chen C."/>
            <person name="Cichocki N."/>
            <person name="Clum A."/>
            <person name="Culley D."/>
            <person name="Crous P.W."/>
            <person name="Fauchery L."/>
            <person name="Girlanda M."/>
            <person name="Hayes R."/>
            <person name="Keri Z."/>
            <person name="LaButti K."/>
            <person name="Lipzen A."/>
            <person name="Lombard V."/>
            <person name="Magnuson J."/>
            <person name="Maillard F."/>
            <person name="Morin E."/>
            <person name="Murat C."/>
            <person name="Nolan M."/>
            <person name="Ohm R."/>
            <person name="Pangilinan J."/>
            <person name="Pereira M."/>
            <person name="Perotto S."/>
            <person name="Peter M."/>
            <person name="Riley R."/>
            <person name="Sitrit Y."/>
            <person name="Stielow B."/>
            <person name="Szollosi G."/>
            <person name="Zifcakova L."/>
            <person name="Stursova M."/>
            <person name="Spatafora J.W."/>
            <person name="Tedersoo L."/>
            <person name="Vaario L.-M."/>
            <person name="Yamada A."/>
            <person name="Yan M."/>
            <person name="Wang P."/>
            <person name="Xu J."/>
            <person name="Bruns T."/>
            <person name="Baldrian P."/>
            <person name="Vilgalys R."/>
            <person name="Henrissat B."/>
            <person name="Grigoriev I.V."/>
            <person name="Hibbett D."/>
            <person name="Nagy L.G."/>
            <person name="Martin F.M."/>
        </authorList>
    </citation>
    <scope>NUCLEOTIDE SEQUENCE</scope>
    <source>
        <strain evidence="2">BED1</strain>
    </source>
</reference>
<evidence type="ECO:0000313" key="3">
    <source>
        <dbReference type="Proteomes" id="UP001194468"/>
    </source>
</evidence>
<organism evidence="2 3">
    <name type="scientific">Boletus edulis BED1</name>
    <dbReference type="NCBI Taxonomy" id="1328754"/>
    <lineage>
        <taxon>Eukaryota</taxon>
        <taxon>Fungi</taxon>
        <taxon>Dikarya</taxon>
        <taxon>Basidiomycota</taxon>
        <taxon>Agaricomycotina</taxon>
        <taxon>Agaricomycetes</taxon>
        <taxon>Agaricomycetidae</taxon>
        <taxon>Boletales</taxon>
        <taxon>Boletineae</taxon>
        <taxon>Boletaceae</taxon>
        <taxon>Boletoideae</taxon>
        <taxon>Boletus</taxon>
    </lineage>
</organism>
<comment type="caution">
    <text evidence="2">The sequence shown here is derived from an EMBL/GenBank/DDBJ whole genome shotgun (WGS) entry which is preliminary data.</text>
</comment>
<accession>A0AAD4BS21</accession>
<sequence>NAALRSLHSKSVMMVGFPGGQKVWTPFVCPEFVPTASSDCTSRAERRHTIHVLPTAPKGYANRNGGRSAT</sequence>
<name>A0AAD4BS21_BOLED</name>
<feature type="non-terminal residue" evidence="2">
    <location>
        <position position="1"/>
    </location>
</feature>
<evidence type="ECO:0000313" key="2">
    <source>
        <dbReference type="EMBL" id="KAF8437945.1"/>
    </source>
</evidence>
<evidence type="ECO:0000256" key="1">
    <source>
        <dbReference type="SAM" id="MobiDB-lite"/>
    </source>
</evidence>
<protein>
    <submittedName>
        <fullName evidence="2">Uncharacterized protein</fullName>
    </submittedName>
</protein>
<gene>
    <name evidence="2" type="ORF">L210DRAFT_942838</name>
</gene>